<comment type="caution">
    <text evidence="2">The sequence shown here is derived from an EMBL/GenBank/DDBJ whole genome shotgun (WGS) entry which is preliminary data.</text>
</comment>
<dbReference type="Proteomes" id="UP000886998">
    <property type="component" value="Unassembled WGS sequence"/>
</dbReference>
<sequence length="77" mass="8408">MVPRPRLKLVKNVLGKGAMGKKGLKRDSSARVPDPSASLPSIGHRERSVATCFIRGAFRNIWIFTPPVPSARASRDP</sequence>
<proteinExistence type="predicted"/>
<gene>
    <name evidence="2" type="ORF">TNIN_81811</name>
</gene>
<feature type="region of interest" description="Disordered" evidence="1">
    <location>
        <begin position="18"/>
        <end position="42"/>
    </location>
</feature>
<accession>A0A8X6YDA3</accession>
<reference evidence="2" key="1">
    <citation type="submission" date="2020-08" db="EMBL/GenBank/DDBJ databases">
        <title>Multicomponent nature underlies the extraordinary mechanical properties of spider dragline silk.</title>
        <authorList>
            <person name="Kono N."/>
            <person name="Nakamura H."/>
            <person name="Mori M."/>
            <person name="Yoshida Y."/>
            <person name="Ohtoshi R."/>
            <person name="Malay A.D."/>
            <person name="Moran D.A.P."/>
            <person name="Tomita M."/>
            <person name="Numata K."/>
            <person name="Arakawa K."/>
        </authorList>
    </citation>
    <scope>NUCLEOTIDE SEQUENCE</scope>
</reference>
<keyword evidence="3" id="KW-1185">Reference proteome</keyword>
<evidence type="ECO:0000313" key="2">
    <source>
        <dbReference type="EMBL" id="GFY70178.1"/>
    </source>
</evidence>
<organism evidence="2 3">
    <name type="scientific">Trichonephila inaurata madagascariensis</name>
    <dbReference type="NCBI Taxonomy" id="2747483"/>
    <lineage>
        <taxon>Eukaryota</taxon>
        <taxon>Metazoa</taxon>
        <taxon>Ecdysozoa</taxon>
        <taxon>Arthropoda</taxon>
        <taxon>Chelicerata</taxon>
        <taxon>Arachnida</taxon>
        <taxon>Araneae</taxon>
        <taxon>Araneomorphae</taxon>
        <taxon>Entelegynae</taxon>
        <taxon>Araneoidea</taxon>
        <taxon>Nephilidae</taxon>
        <taxon>Trichonephila</taxon>
        <taxon>Trichonephila inaurata</taxon>
    </lineage>
</organism>
<dbReference type="AlphaFoldDB" id="A0A8X6YDA3"/>
<evidence type="ECO:0000256" key="1">
    <source>
        <dbReference type="SAM" id="MobiDB-lite"/>
    </source>
</evidence>
<name>A0A8X6YDA3_9ARAC</name>
<protein>
    <submittedName>
        <fullName evidence="2">Uncharacterized protein</fullName>
    </submittedName>
</protein>
<evidence type="ECO:0000313" key="3">
    <source>
        <dbReference type="Proteomes" id="UP000886998"/>
    </source>
</evidence>
<dbReference type="EMBL" id="BMAV01018078">
    <property type="protein sequence ID" value="GFY70178.1"/>
    <property type="molecule type" value="Genomic_DNA"/>
</dbReference>